<protein>
    <submittedName>
        <fullName evidence="5">RNA-binding protein</fullName>
    </submittedName>
</protein>
<proteinExistence type="predicted"/>
<dbReference type="Pfam" id="PF00076">
    <property type="entry name" value="RRM_1"/>
    <property type="match status" value="1"/>
</dbReference>
<evidence type="ECO:0000256" key="2">
    <source>
        <dbReference type="ARBA" id="ARBA00022884"/>
    </source>
</evidence>
<dbReference type="PROSITE" id="PS50102">
    <property type="entry name" value="RRM"/>
    <property type="match status" value="1"/>
</dbReference>
<name>A0A7V1LJH2_CALAY</name>
<dbReference type="InterPro" id="IPR000504">
    <property type="entry name" value="RRM_dom"/>
</dbReference>
<reference evidence="5" key="1">
    <citation type="journal article" date="2020" name="mSystems">
        <title>Genome- and Community-Level Interaction Insights into Carbon Utilization and Element Cycling Functions of Hydrothermarchaeota in Hydrothermal Sediment.</title>
        <authorList>
            <person name="Zhou Z."/>
            <person name="Liu Y."/>
            <person name="Xu W."/>
            <person name="Pan J."/>
            <person name="Luo Z.H."/>
            <person name="Li M."/>
        </authorList>
    </citation>
    <scope>NUCLEOTIDE SEQUENCE [LARGE SCALE GENOMIC DNA]</scope>
    <source>
        <strain evidence="5">HyVt-456</strain>
    </source>
</reference>
<dbReference type="InterPro" id="IPR012677">
    <property type="entry name" value="Nucleotide-bd_a/b_plait_sf"/>
</dbReference>
<keyword evidence="2" id="KW-0694">RNA-binding</keyword>
<evidence type="ECO:0000256" key="1">
    <source>
        <dbReference type="ARBA" id="ARBA00022737"/>
    </source>
</evidence>
<gene>
    <name evidence="5" type="ORF">ENJ10_00365</name>
</gene>
<dbReference type="InterPro" id="IPR003954">
    <property type="entry name" value="RRM_euk-type"/>
</dbReference>
<organism evidence="5">
    <name type="scientific">Caldithrix abyssi</name>
    <dbReference type="NCBI Taxonomy" id="187145"/>
    <lineage>
        <taxon>Bacteria</taxon>
        <taxon>Pseudomonadati</taxon>
        <taxon>Calditrichota</taxon>
        <taxon>Calditrichia</taxon>
        <taxon>Calditrichales</taxon>
        <taxon>Calditrichaceae</taxon>
        <taxon>Caldithrix</taxon>
    </lineage>
</organism>
<dbReference type="Proteomes" id="UP000886005">
    <property type="component" value="Unassembled WGS sequence"/>
</dbReference>
<dbReference type="GO" id="GO:0005737">
    <property type="term" value="C:cytoplasm"/>
    <property type="evidence" value="ECO:0007669"/>
    <property type="project" value="UniProtKB-ARBA"/>
</dbReference>
<dbReference type="GO" id="GO:0010629">
    <property type="term" value="P:negative regulation of gene expression"/>
    <property type="evidence" value="ECO:0007669"/>
    <property type="project" value="UniProtKB-ARBA"/>
</dbReference>
<dbReference type="InterPro" id="IPR048289">
    <property type="entry name" value="RRM2_NsCP33-like"/>
</dbReference>
<keyword evidence="1" id="KW-0677">Repeat</keyword>
<evidence type="ECO:0000313" key="5">
    <source>
        <dbReference type="EMBL" id="HED09115.1"/>
    </source>
</evidence>
<dbReference type="CDD" id="cd21608">
    <property type="entry name" value="RRM2_NsCP33_like"/>
    <property type="match status" value="1"/>
</dbReference>
<dbReference type="InterPro" id="IPR052462">
    <property type="entry name" value="SLIRP/GR-RBP-like"/>
</dbReference>
<dbReference type="InterPro" id="IPR035979">
    <property type="entry name" value="RBD_domain_sf"/>
</dbReference>
<dbReference type="SUPFAM" id="SSF54928">
    <property type="entry name" value="RNA-binding domain, RBD"/>
    <property type="match status" value="1"/>
</dbReference>
<dbReference type="PANTHER" id="PTHR48027">
    <property type="entry name" value="HETEROGENEOUS NUCLEAR RIBONUCLEOPROTEIN 87F-RELATED"/>
    <property type="match status" value="1"/>
</dbReference>
<sequence length="89" mass="10312">MNIYVGNLSYDMTDEELQQVFEEYGPVTKVNIIIDRDSGRSKGFGFVEMESTDDGEKAIQELDGQEIKGRSLKVNQARPREERPRRQSW</sequence>
<feature type="compositionally biased region" description="Basic and acidic residues" evidence="3">
    <location>
        <begin position="78"/>
        <end position="89"/>
    </location>
</feature>
<feature type="region of interest" description="Disordered" evidence="3">
    <location>
        <begin position="61"/>
        <end position="89"/>
    </location>
</feature>
<dbReference type="GO" id="GO:0003729">
    <property type="term" value="F:mRNA binding"/>
    <property type="evidence" value="ECO:0007669"/>
    <property type="project" value="UniProtKB-ARBA"/>
</dbReference>
<evidence type="ECO:0000256" key="3">
    <source>
        <dbReference type="SAM" id="MobiDB-lite"/>
    </source>
</evidence>
<dbReference type="Gene3D" id="3.30.70.330">
    <property type="match status" value="1"/>
</dbReference>
<dbReference type="AlphaFoldDB" id="A0A7V1LJH2"/>
<comment type="caution">
    <text evidence="5">The sequence shown here is derived from an EMBL/GenBank/DDBJ whole genome shotgun (WGS) entry which is preliminary data.</text>
</comment>
<dbReference type="EMBL" id="DRLD01000014">
    <property type="protein sequence ID" value="HED09115.1"/>
    <property type="molecule type" value="Genomic_DNA"/>
</dbReference>
<evidence type="ECO:0000259" key="4">
    <source>
        <dbReference type="PROSITE" id="PS50102"/>
    </source>
</evidence>
<accession>A0A7V1LJH2</accession>
<dbReference type="FunFam" id="3.30.70.330:FF:000383">
    <property type="entry name" value="Sex lethal, isoform D"/>
    <property type="match status" value="1"/>
</dbReference>
<dbReference type="GO" id="GO:0009967">
    <property type="term" value="P:positive regulation of signal transduction"/>
    <property type="evidence" value="ECO:0007669"/>
    <property type="project" value="UniProtKB-ARBA"/>
</dbReference>
<dbReference type="SMART" id="SM00360">
    <property type="entry name" value="RRM"/>
    <property type="match status" value="1"/>
</dbReference>
<dbReference type="SMART" id="SM00361">
    <property type="entry name" value="RRM_1"/>
    <property type="match status" value="1"/>
</dbReference>
<feature type="domain" description="RRM" evidence="4">
    <location>
        <begin position="1"/>
        <end position="79"/>
    </location>
</feature>